<dbReference type="InterPro" id="IPR001789">
    <property type="entry name" value="Sig_transdc_resp-reg_receiver"/>
</dbReference>
<keyword evidence="12" id="KW-1185">Reference proteome</keyword>
<evidence type="ECO:0000313" key="12">
    <source>
        <dbReference type="Proteomes" id="UP000575898"/>
    </source>
</evidence>
<evidence type="ECO:0000256" key="7">
    <source>
        <dbReference type="ARBA" id="ARBA00023163"/>
    </source>
</evidence>
<dbReference type="SMART" id="SM00448">
    <property type="entry name" value="REC"/>
    <property type="match status" value="1"/>
</dbReference>
<evidence type="ECO:0000256" key="5">
    <source>
        <dbReference type="ARBA" id="ARBA00023015"/>
    </source>
</evidence>
<dbReference type="InterPro" id="IPR025944">
    <property type="entry name" value="Sigma_54_int_dom_CS"/>
</dbReference>
<protein>
    <submittedName>
        <fullName evidence="11">Two-component system C4-dicarboxylate transport response regulator DctD</fullName>
    </submittedName>
</protein>
<keyword evidence="2" id="KW-0547">Nucleotide-binding</keyword>
<dbReference type="InterPro" id="IPR002078">
    <property type="entry name" value="Sigma_54_int"/>
</dbReference>
<reference evidence="11 12" key="1">
    <citation type="submission" date="2020-08" db="EMBL/GenBank/DDBJ databases">
        <title>Genomic Encyclopedia of Type Strains, Phase IV (KMG-IV): sequencing the most valuable type-strain genomes for metagenomic binning, comparative biology and taxonomic classification.</title>
        <authorList>
            <person name="Goeker M."/>
        </authorList>
    </citation>
    <scope>NUCLEOTIDE SEQUENCE [LARGE SCALE GENOMIC DNA]</scope>
    <source>
        <strain evidence="11 12">DSM 27165</strain>
    </source>
</reference>
<dbReference type="Gene3D" id="3.40.50.2300">
    <property type="match status" value="1"/>
</dbReference>
<dbReference type="InterPro" id="IPR002197">
    <property type="entry name" value="HTH_Fis"/>
</dbReference>
<dbReference type="PROSITE" id="PS00688">
    <property type="entry name" value="SIGMA54_INTERACT_3"/>
    <property type="match status" value="1"/>
</dbReference>
<evidence type="ECO:0000256" key="8">
    <source>
        <dbReference type="PROSITE-ProRule" id="PRU00169"/>
    </source>
</evidence>
<dbReference type="SMART" id="SM00382">
    <property type="entry name" value="AAA"/>
    <property type="match status" value="1"/>
</dbReference>
<feature type="modified residue" description="4-aspartylphosphate" evidence="8">
    <location>
        <position position="56"/>
    </location>
</feature>
<dbReference type="Gene3D" id="1.10.10.60">
    <property type="entry name" value="Homeodomain-like"/>
    <property type="match status" value="1"/>
</dbReference>
<dbReference type="PRINTS" id="PR01590">
    <property type="entry name" value="HTHFIS"/>
</dbReference>
<evidence type="ECO:0000256" key="4">
    <source>
        <dbReference type="ARBA" id="ARBA00023012"/>
    </source>
</evidence>
<keyword evidence="5" id="KW-0805">Transcription regulation</keyword>
<dbReference type="EMBL" id="JACHHY010000011">
    <property type="protein sequence ID" value="MBB5018728.1"/>
    <property type="molecule type" value="Genomic_DNA"/>
</dbReference>
<evidence type="ECO:0000256" key="6">
    <source>
        <dbReference type="ARBA" id="ARBA00023125"/>
    </source>
</evidence>
<dbReference type="InterPro" id="IPR003593">
    <property type="entry name" value="AAA+_ATPase"/>
</dbReference>
<dbReference type="InterPro" id="IPR009057">
    <property type="entry name" value="Homeodomain-like_sf"/>
</dbReference>
<dbReference type="PANTHER" id="PTHR32071">
    <property type="entry name" value="TRANSCRIPTIONAL REGULATORY PROTEIN"/>
    <property type="match status" value="1"/>
</dbReference>
<dbReference type="CDD" id="cd17549">
    <property type="entry name" value="REC_DctD-like"/>
    <property type="match status" value="1"/>
</dbReference>
<dbReference type="InterPro" id="IPR058031">
    <property type="entry name" value="AAA_lid_NorR"/>
</dbReference>
<evidence type="ECO:0000259" key="10">
    <source>
        <dbReference type="PROSITE" id="PS50110"/>
    </source>
</evidence>
<dbReference type="PROSITE" id="PS50110">
    <property type="entry name" value="RESPONSE_REGULATORY"/>
    <property type="match status" value="1"/>
</dbReference>
<dbReference type="InterPro" id="IPR025662">
    <property type="entry name" value="Sigma_54_int_dom_ATP-bd_1"/>
</dbReference>
<dbReference type="PANTHER" id="PTHR32071:SF57">
    <property type="entry name" value="C4-DICARBOXYLATE TRANSPORT TRANSCRIPTIONAL REGULATORY PROTEIN DCTD"/>
    <property type="match status" value="1"/>
</dbReference>
<dbReference type="PROSITE" id="PS00676">
    <property type="entry name" value="SIGMA54_INTERACT_2"/>
    <property type="match status" value="1"/>
</dbReference>
<comment type="caution">
    <text evidence="11">The sequence shown here is derived from an EMBL/GenBank/DDBJ whole genome shotgun (WGS) entry which is preliminary data.</text>
</comment>
<dbReference type="PROSITE" id="PS50045">
    <property type="entry name" value="SIGMA54_INTERACT_4"/>
    <property type="match status" value="1"/>
</dbReference>
<dbReference type="RefSeq" id="WP_184038465.1">
    <property type="nucleotide sequence ID" value="NZ_JACHHY010000011.1"/>
</dbReference>
<dbReference type="GO" id="GO:0006355">
    <property type="term" value="P:regulation of DNA-templated transcription"/>
    <property type="evidence" value="ECO:0007669"/>
    <property type="project" value="InterPro"/>
</dbReference>
<dbReference type="SUPFAM" id="SSF52172">
    <property type="entry name" value="CheY-like"/>
    <property type="match status" value="1"/>
</dbReference>
<dbReference type="Pfam" id="PF00072">
    <property type="entry name" value="Response_reg"/>
    <property type="match status" value="1"/>
</dbReference>
<dbReference type="Pfam" id="PF25601">
    <property type="entry name" value="AAA_lid_14"/>
    <property type="match status" value="1"/>
</dbReference>
<dbReference type="SUPFAM" id="SSF52540">
    <property type="entry name" value="P-loop containing nucleoside triphosphate hydrolases"/>
    <property type="match status" value="1"/>
</dbReference>
<dbReference type="Pfam" id="PF00158">
    <property type="entry name" value="Sigma54_activat"/>
    <property type="match status" value="1"/>
</dbReference>
<evidence type="ECO:0000259" key="9">
    <source>
        <dbReference type="PROSITE" id="PS50045"/>
    </source>
</evidence>
<feature type="domain" description="Response regulatory" evidence="10">
    <location>
        <begin position="7"/>
        <end position="121"/>
    </location>
</feature>
<evidence type="ECO:0000256" key="2">
    <source>
        <dbReference type="ARBA" id="ARBA00022741"/>
    </source>
</evidence>
<dbReference type="Pfam" id="PF02954">
    <property type="entry name" value="HTH_8"/>
    <property type="match status" value="1"/>
</dbReference>
<dbReference type="GO" id="GO:0000160">
    <property type="term" value="P:phosphorelay signal transduction system"/>
    <property type="evidence" value="ECO:0007669"/>
    <property type="project" value="UniProtKB-KW"/>
</dbReference>
<evidence type="ECO:0000256" key="1">
    <source>
        <dbReference type="ARBA" id="ARBA00022553"/>
    </source>
</evidence>
<dbReference type="Gene3D" id="3.40.50.300">
    <property type="entry name" value="P-loop containing nucleotide triphosphate hydrolases"/>
    <property type="match status" value="1"/>
</dbReference>
<dbReference type="InterPro" id="IPR025943">
    <property type="entry name" value="Sigma_54_int_dom_ATP-bd_2"/>
</dbReference>
<dbReference type="AlphaFoldDB" id="A0A840MJB4"/>
<feature type="domain" description="Sigma-54 factor interaction" evidence="9">
    <location>
        <begin position="147"/>
        <end position="376"/>
    </location>
</feature>
<dbReference type="CDD" id="cd00009">
    <property type="entry name" value="AAA"/>
    <property type="match status" value="1"/>
</dbReference>
<dbReference type="GO" id="GO:0043565">
    <property type="term" value="F:sequence-specific DNA binding"/>
    <property type="evidence" value="ECO:0007669"/>
    <property type="project" value="InterPro"/>
</dbReference>
<evidence type="ECO:0000256" key="3">
    <source>
        <dbReference type="ARBA" id="ARBA00022840"/>
    </source>
</evidence>
<dbReference type="Gene3D" id="1.10.8.60">
    <property type="match status" value="1"/>
</dbReference>
<proteinExistence type="predicted"/>
<name>A0A840MJB4_9PROT</name>
<keyword evidence="4" id="KW-0902">Two-component regulatory system</keyword>
<evidence type="ECO:0000313" key="11">
    <source>
        <dbReference type="EMBL" id="MBB5018728.1"/>
    </source>
</evidence>
<dbReference type="GO" id="GO:0005524">
    <property type="term" value="F:ATP binding"/>
    <property type="evidence" value="ECO:0007669"/>
    <property type="project" value="UniProtKB-KW"/>
</dbReference>
<dbReference type="SUPFAM" id="SSF46689">
    <property type="entry name" value="Homeodomain-like"/>
    <property type="match status" value="1"/>
</dbReference>
<keyword evidence="3" id="KW-0067">ATP-binding</keyword>
<keyword evidence="1 8" id="KW-0597">Phosphoprotein</keyword>
<dbReference type="PROSITE" id="PS00675">
    <property type="entry name" value="SIGMA54_INTERACT_1"/>
    <property type="match status" value="1"/>
</dbReference>
<sequence>MKPDALEVCFIDDEELIRLATAQTLDLAGISSRTFETAESALRVLHADFAGVIVTDVRLPGMDGLALLKEVQSIDPTLPVILITGHGDISMAVNAIRDGAYDFIAKPYPADTLLDAIRRAQEKRALTLENRQLRQALTQQLGIDSLLLGNSIQMIQIRQMIEALADTDADILVLGETGTGKEVVARSLHTHSQRRHRPFVALNCGALPESVFESEIFGHEPGAYTGAQKRRIGKIEHASGGTLFLDELETMPLTLQVKLLRVLQERTLERLGSNEAITVDCRVVAATKADLQQLAEQGRFRDDLYYRLNVITLTLPPLRERREDILLLFEHFIRQAELRYRREGKPLDSATRARLQAHHWPGNVRELKNAADRHVLGVPLHTDQPLPLRALPDLVDEYEKALINDAMKQARQQVSLAAEHLGIPRKTLYDKLKRHGLSTDPALPGK</sequence>
<keyword evidence="6" id="KW-0238">DNA-binding</keyword>
<dbReference type="InterPro" id="IPR027417">
    <property type="entry name" value="P-loop_NTPase"/>
</dbReference>
<dbReference type="Proteomes" id="UP000575898">
    <property type="component" value="Unassembled WGS sequence"/>
</dbReference>
<accession>A0A840MJB4</accession>
<gene>
    <name evidence="11" type="ORF">HNQ59_002021</name>
</gene>
<keyword evidence="7" id="KW-0804">Transcription</keyword>
<dbReference type="FunFam" id="3.40.50.300:FF:000006">
    <property type="entry name" value="DNA-binding transcriptional regulator NtrC"/>
    <property type="match status" value="1"/>
</dbReference>
<organism evidence="11 12">
    <name type="scientific">Chitinivorax tropicus</name>
    <dbReference type="NCBI Taxonomy" id="714531"/>
    <lineage>
        <taxon>Bacteria</taxon>
        <taxon>Pseudomonadati</taxon>
        <taxon>Pseudomonadota</taxon>
        <taxon>Betaproteobacteria</taxon>
        <taxon>Chitinivorax</taxon>
    </lineage>
</organism>
<dbReference type="InterPro" id="IPR011006">
    <property type="entry name" value="CheY-like_superfamily"/>
</dbReference>
<dbReference type="FunFam" id="3.40.50.2300:FF:000018">
    <property type="entry name" value="DNA-binding transcriptional regulator NtrC"/>
    <property type="match status" value="1"/>
</dbReference>